<dbReference type="EMBL" id="BAAATZ010000012">
    <property type="protein sequence ID" value="GAA2726893.1"/>
    <property type="molecule type" value="Genomic_DNA"/>
</dbReference>
<reference evidence="8 9" key="1">
    <citation type="journal article" date="2019" name="Int. J. Syst. Evol. Microbiol.">
        <title>The Global Catalogue of Microorganisms (GCM) 10K type strain sequencing project: providing services to taxonomists for standard genome sequencing and annotation.</title>
        <authorList>
            <consortium name="The Broad Institute Genomics Platform"/>
            <consortium name="The Broad Institute Genome Sequencing Center for Infectious Disease"/>
            <person name="Wu L."/>
            <person name="Ma J."/>
        </authorList>
    </citation>
    <scope>NUCLEOTIDE SEQUENCE [LARGE SCALE GENOMIC DNA]</scope>
    <source>
        <strain evidence="8 9">JCM 8201</strain>
    </source>
</reference>
<proteinExistence type="predicted"/>
<evidence type="ECO:0000256" key="6">
    <source>
        <dbReference type="SAM" id="Phobius"/>
    </source>
</evidence>
<evidence type="ECO:0000256" key="4">
    <source>
        <dbReference type="ARBA" id="ARBA00022989"/>
    </source>
</evidence>
<comment type="subcellular location">
    <subcellularLocation>
        <location evidence="1">Cell membrane</location>
        <topology evidence="1">Multi-pass membrane protein</topology>
    </subcellularLocation>
</comment>
<evidence type="ECO:0000256" key="1">
    <source>
        <dbReference type="ARBA" id="ARBA00004651"/>
    </source>
</evidence>
<name>A0ABN3UA53_9ACTN</name>
<organism evidence="8 9">
    <name type="scientific">Actinocorallia aurantiaca</name>
    <dbReference type="NCBI Taxonomy" id="46204"/>
    <lineage>
        <taxon>Bacteria</taxon>
        <taxon>Bacillati</taxon>
        <taxon>Actinomycetota</taxon>
        <taxon>Actinomycetes</taxon>
        <taxon>Streptosporangiales</taxon>
        <taxon>Thermomonosporaceae</taxon>
        <taxon>Actinocorallia</taxon>
    </lineage>
</organism>
<keyword evidence="2" id="KW-1003">Cell membrane</keyword>
<feature type="domain" description="Cardiolipin synthase N-terminal" evidence="7">
    <location>
        <begin position="14"/>
        <end position="59"/>
    </location>
</feature>
<dbReference type="InterPro" id="IPR027379">
    <property type="entry name" value="CLS_N"/>
</dbReference>
<evidence type="ECO:0000313" key="8">
    <source>
        <dbReference type="EMBL" id="GAA2726893.1"/>
    </source>
</evidence>
<evidence type="ECO:0000256" key="5">
    <source>
        <dbReference type="ARBA" id="ARBA00023136"/>
    </source>
</evidence>
<dbReference type="Proteomes" id="UP001501842">
    <property type="component" value="Unassembled WGS sequence"/>
</dbReference>
<keyword evidence="3 6" id="KW-0812">Transmembrane</keyword>
<accession>A0ABN3UA53</accession>
<keyword evidence="4 6" id="KW-1133">Transmembrane helix</keyword>
<keyword evidence="5 6" id="KW-0472">Membrane</keyword>
<sequence length="110" mass="12676">MPILFGGFSLLLLALWIYCIFDVVTTDPRDCRNLPKMFWLPIVLVLPDLGSIAWLIAGRPRIVAHPPERAERAVPVPPDDDEEFLRGLRERVEEQRRRAREGQDPSDDQD</sequence>
<feature type="transmembrane region" description="Helical" evidence="6">
    <location>
        <begin position="37"/>
        <end position="57"/>
    </location>
</feature>
<evidence type="ECO:0000313" key="9">
    <source>
        <dbReference type="Proteomes" id="UP001501842"/>
    </source>
</evidence>
<keyword evidence="9" id="KW-1185">Reference proteome</keyword>
<dbReference type="Pfam" id="PF13396">
    <property type="entry name" value="PLDc_N"/>
    <property type="match status" value="1"/>
</dbReference>
<comment type="caution">
    <text evidence="8">The sequence shown here is derived from an EMBL/GenBank/DDBJ whole genome shotgun (WGS) entry which is preliminary data.</text>
</comment>
<protein>
    <submittedName>
        <fullName evidence="8">PLDc N-terminal domain-containing protein</fullName>
    </submittedName>
</protein>
<evidence type="ECO:0000259" key="7">
    <source>
        <dbReference type="Pfam" id="PF13396"/>
    </source>
</evidence>
<dbReference type="RefSeq" id="WP_344451077.1">
    <property type="nucleotide sequence ID" value="NZ_BAAATZ010000012.1"/>
</dbReference>
<gene>
    <name evidence="8" type="ORF">GCM10010439_31010</name>
</gene>
<evidence type="ECO:0000256" key="3">
    <source>
        <dbReference type="ARBA" id="ARBA00022692"/>
    </source>
</evidence>
<evidence type="ECO:0000256" key="2">
    <source>
        <dbReference type="ARBA" id="ARBA00022475"/>
    </source>
</evidence>